<protein>
    <submittedName>
        <fullName evidence="3">Tripartite tricarboxylate transporter substrate binding protein</fullName>
    </submittedName>
</protein>
<dbReference type="SUPFAM" id="SSF53850">
    <property type="entry name" value="Periplasmic binding protein-like II"/>
    <property type="match status" value="1"/>
</dbReference>
<dbReference type="Pfam" id="PF03401">
    <property type="entry name" value="TctC"/>
    <property type="match status" value="1"/>
</dbReference>
<sequence length="337" mass="35013">MKKGIALLLAILMCLSLTACGGTGEQSSGQDSSGEDTAAPDYPTTNISCIIPYGAGGTMDQLSRALFQSLSEDALPSNVNFVVENVAGGGGLVGTEQGLTRAADGYTIVGVNGDLIINRAIGATDIVLQEDFTPIVCLQDEPYCLIGPADGDCSTLEGFINKLSSGDNAVTVAITGLGSPGGLATIALSNAFGCQIRTVTYDSSNDCALAVVTGECDATFINVSGVAGQIEAGTLKLLAVTSAEESDSLPGTPSLAQTYPEECGDMDLRSVCFLGIRSDADPAIIEWLHNTLNEGVASETYAELTESQMMTPKVWDIEGMTQYCEEAYNYYVGLLAE</sequence>
<keyword evidence="4" id="KW-1185">Reference proteome</keyword>
<dbReference type="PANTHER" id="PTHR42928">
    <property type="entry name" value="TRICARBOXYLATE-BINDING PROTEIN"/>
    <property type="match status" value="1"/>
</dbReference>
<dbReference type="InterPro" id="IPR042100">
    <property type="entry name" value="Bug_dom1"/>
</dbReference>
<organism evidence="3 4">
    <name type="scientific">Dysosmobacter welbionis</name>
    <dbReference type="NCBI Taxonomy" id="2093857"/>
    <lineage>
        <taxon>Bacteria</taxon>
        <taxon>Bacillati</taxon>
        <taxon>Bacillota</taxon>
        <taxon>Clostridia</taxon>
        <taxon>Eubacteriales</taxon>
        <taxon>Oscillospiraceae</taxon>
        <taxon>Dysosmobacter</taxon>
    </lineage>
</organism>
<proteinExistence type="inferred from homology"/>
<dbReference type="Gene3D" id="3.40.190.150">
    <property type="entry name" value="Bordetella uptake gene, domain 1"/>
    <property type="match status" value="1"/>
</dbReference>
<accession>A0A4D7AQ18</accession>
<feature type="chain" id="PRO_5039156935" evidence="2">
    <location>
        <begin position="22"/>
        <end position="337"/>
    </location>
</feature>
<dbReference type="PANTHER" id="PTHR42928:SF5">
    <property type="entry name" value="BLR1237 PROTEIN"/>
    <property type="match status" value="1"/>
</dbReference>
<dbReference type="RefSeq" id="WP_136891363.1">
    <property type="nucleotide sequence ID" value="NZ_CP034413.3"/>
</dbReference>
<evidence type="ECO:0000256" key="2">
    <source>
        <dbReference type="SAM" id="SignalP"/>
    </source>
</evidence>
<gene>
    <name evidence="3" type="ORF">EIO64_11210</name>
</gene>
<keyword evidence="2" id="KW-0732">Signal</keyword>
<feature type="signal peptide" evidence="2">
    <location>
        <begin position="1"/>
        <end position="21"/>
    </location>
</feature>
<dbReference type="KEGG" id="obj:EIO64_11210"/>
<dbReference type="AlphaFoldDB" id="A0A4D7AQ18"/>
<evidence type="ECO:0000256" key="1">
    <source>
        <dbReference type="ARBA" id="ARBA00006987"/>
    </source>
</evidence>
<dbReference type="CDD" id="cd07012">
    <property type="entry name" value="PBP2_Bug_TTT"/>
    <property type="match status" value="1"/>
</dbReference>
<reference evidence="4" key="1">
    <citation type="submission" date="2018-12" db="EMBL/GenBank/DDBJ databases">
        <title>Dusodibacter welbiota gen. nov., sp. nov., isolated from human faeces and emended description of the Oscillibacter genus.</title>
        <authorList>
            <person name="Le Roy T."/>
            <person name="Van der Smissen P."/>
            <person name="Delzenne N."/>
            <person name="Muccioli G."/>
            <person name="Collet J.F."/>
            <person name="Cani P.D."/>
        </authorList>
    </citation>
    <scope>NUCLEOTIDE SEQUENCE [LARGE SCALE GENOMIC DNA]</scope>
    <source>
        <strain evidence="4">J115</strain>
    </source>
</reference>
<name>A0A4D7AQ18_9FIRM</name>
<dbReference type="PROSITE" id="PS51257">
    <property type="entry name" value="PROKAR_LIPOPROTEIN"/>
    <property type="match status" value="1"/>
</dbReference>
<evidence type="ECO:0000313" key="3">
    <source>
        <dbReference type="EMBL" id="QCI59715.1"/>
    </source>
</evidence>
<dbReference type="Gene3D" id="3.40.190.10">
    <property type="entry name" value="Periplasmic binding protein-like II"/>
    <property type="match status" value="1"/>
</dbReference>
<dbReference type="PIRSF" id="PIRSF017082">
    <property type="entry name" value="YflP"/>
    <property type="match status" value="1"/>
</dbReference>
<evidence type="ECO:0000313" key="4">
    <source>
        <dbReference type="Proteomes" id="UP000298642"/>
    </source>
</evidence>
<dbReference type="InterPro" id="IPR005064">
    <property type="entry name" value="BUG"/>
</dbReference>
<dbReference type="Proteomes" id="UP000298642">
    <property type="component" value="Chromosome"/>
</dbReference>
<comment type="similarity">
    <text evidence="1">Belongs to the UPF0065 (bug) family.</text>
</comment>
<dbReference type="EMBL" id="CP034413">
    <property type="protein sequence ID" value="QCI59715.1"/>
    <property type="molecule type" value="Genomic_DNA"/>
</dbReference>